<sequence>MKKKKITDVDLFIPCFIDQVYPQTGFNMVKLLEKAGLKVHYNPNQTCCGQMAFNSGFWDEAKKLGIKFMDDFASDRPIVGPSASCIGYVKNNYQELFHNSAYHLEYKRLKQNIFEITDFLVNVIHKTDFGSVFEHKITYHDSCAALREYGLTDEPRTLLKNVKGLELIEMENTHTCCGFGGTFSVKFEPISTAMAEQKVQNALKTGAEYIISTDSSCLMHQYGYIKKHKLPIKVAHIVDVLASGL</sequence>
<organism evidence="2">
    <name type="scientific">hydrothermal vent metagenome</name>
    <dbReference type="NCBI Taxonomy" id="652676"/>
    <lineage>
        <taxon>unclassified sequences</taxon>
        <taxon>metagenomes</taxon>
        <taxon>ecological metagenomes</taxon>
    </lineage>
</organism>
<evidence type="ECO:0000313" key="2">
    <source>
        <dbReference type="EMBL" id="VAW30625.1"/>
    </source>
</evidence>
<dbReference type="InterPro" id="IPR004017">
    <property type="entry name" value="Cys_rich_dom"/>
</dbReference>
<reference evidence="2" key="1">
    <citation type="submission" date="2018-06" db="EMBL/GenBank/DDBJ databases">
        <authorList>
            <person name="Zhirakovskaya E."/>
        </authorList>
    </citation>
    <scope>NUCLEOTIDE SEQUENCE</scope>
</reference>
<proteinExistence type="predicted"/>
<dbReference type="Pfam" id="PF02754">
    <property type="entry name" value="CCG"/>
    <property type="match status" value="2"/>
</dbReference>
<gene>
    <name evidence="2" type="ORF">MNBD_BACTEROID07-178</name>
</gene>
<evidence type="ECO:0000259" key="1">
    <source>
        <dbReference type="Pfam" id="PF02754"/>
    </source>
</evidence>
<feature type="domain" description="Cysteine-rich" evidence="1">
    <location>
        <begin position="137"/>
        <end position="220"/>
    </location>
</feature>
<dbReference type="PANTHER" id="PTHR30296:SF0">
    <property type="entry name" value="LACTATE UTILIZATION PROTEIN A"/>
    <property type="match status" value="1"/>
</dbReference>
<dbReference type="GO" id="GO:0016491">
    <property type="term" value="F:oxidoreductase activity"/>
    <property type="evidence" value="ECO:0007669"/>
    <property type="project" value="UniProtKB-ARBA"/>
</dbReference>
<protein>
    <submittedName>
        <fullName evidence="2">Predicted L-lactate dehydrogenase, Fe-S oxidoreductase subunit YkgE</fullName>
    </submittedName>
</protein>
<accession>A0A3B0UHX0</accession>
<dbReference type="AlphaFoldDB" id="A0A3B0UHX0"/>
<dbReference type="PANTHER" id="PTHR30296">
    <property type="entry name" value="UNCHARACTERIZED PROTEIN YKGE"/>
    <property type="match status" value="1"/>
</dbReference>
<feature type="domain" description="Cysteine-rich" evidence="1">
    <location>
        <begin position="9"/>
        <end position="86"/>
    </location>
</feature>
<name>A0A3B0UHX0_9ZZZZ</name>
<dbReference type="EMBL" id="UOET01000547">
    <property type="protein sequence ID" value="VAW30625.1"/>
    <property type="molecule type" value="Genomic_DNA"/>
</dbReference>
<dbReference type="GO" id="GO:0005829">
    <property type="term" value="C:cytosol"/>
    <property type="evidence" value="ECO:0007669"/>
    <property type="project" value="TreeGrafter"/>
</dbReference>